<dbReference type="SUPFAM" id="SSF144232">
    <property type="entry name" value="HIT/MYND zinc finger-like"/>
    <property type="match status" value="1"/>
</dbReference>
<dbReference type="PANTHER" id="PTHR41878">
    <property type="entry name" value="LEXA REPRESSOR-RELATED"/>
    <property type="match status" value="1"/>
</dbReference>
<dbReference type="AlphaFoldDB" id="A0AAD9DHT5"/>
<dbReference type="SUPFAM" id="SSF159941">
    <property type="entry name" value="MM3350-like"/>
    <property type="match status" value="1"/>
</dbReference>
<dbReference type="PROSITE" id="PS50865">
    <property type="entry name" value="ZF_MYND_2"/>
    <property type="match status" value="1"/>
</dbReference>
<feature type="domain" description="MYND-type" evidence="5">
    <location>
        <begin position="294"/>
        <end position="332"/>
    </location>
</feature>
<sequence>MTPPPDLIILITLVLDESSAEGNTLNPPVYRKIKVSSSTNLELLHDKVIAPCFGWTRNYHTYYFRSSDDVYYTQKDSDAADASAWLSQSLLPQSQDRMAGPKSGLKPESATVGGLLKDVGDYCFYNYDLGDCWIHRLTVEKVLSEEESDGKIDIIEGAMRCPPEDGEGCTTYQENILDLFIELKSDPNNVENARELAEACFKYRGACNVRGSFRPAEFDILERKLALAAALGSRNSTRNSVKTFSMGQPFEMARIGQISVITKFQDDRFDHMGGYISCHETVNVKPDPSNATLCNQCGNPNELKACSRCHSAFYCSRECQVLHWNSGHKKKCKKEKIAHEKYQDELARNKADPHRFGKSGGVMIPQMRYVPGKLRLQIGDKVECMIGPQQWGTGRIVRLLYREPDWPQSKQSAPYQIKLDRKTADRVGIPPQHALIYSDWDDDIKVRKLPQHGMEFVD</sequence>
<evidence type="ECO:0000313" key="6">
    <source>
        <dbReference type="EMBL" id="KAK1746128.1"/>
    </source>
</evidence>
<dbReference type="Pfam" id="PF07929">
    <property type="entry name" value="PRiA4_ORF3"/>
    <property type="match status" value="1"/>
</dbReference>
<accession>A0AAD9DHT5</accession>
<keyword evidence="1" id="KW-0479">Metal-binding</keyword>
<evidence type="ECO:0000256" key="2">
    <source>
        <dbReference type="ARBA" id="ARBA00022771"/>
    </source>
</evidence>
<dbReference type="InterPro" id="IPR012912">
    <property type="entry name" value="Plasmid_pRiA4b_Orf3-like"/>
</dbReference>
<gene>
    <name evidence="6" type="ORF">QTG54_002735</name>
</gene>
<dbReference type="EMBL" id="JATAAI010000004">
    <property type="protein sequence ID" value="KAK1746128.1"/>
    <property type="molecule type" value="Genomic_DNA"/>
</dbReference>
<evidence type="ECO:0000313" key="7">
    <source>
        <dbReference type="Proteomes" id="UP001224775"/>
    </source>
</evidence>
<dbReference type="Gene3D" id="6.10.140.2220">
    <property type="match status" value="1"/>
</dbReference>
<dbReference type="Pfam" id="PF01753">
    <property type="entry name" value="zf-MYND"/>
    <property type="match status" value="1"/>
</dbReference>
<keyword evidence="3" id="KW-0862">Zinc</keyword>
<keyword evidence="2 4" id="KW-0863">Zinc-finger</keyword>
<comment type="caution">
    <text evidence="6">The sequence shown here is derived from an EMBL/GenBank/DDBJ whole genome shotgun (WGS) entry which is preliminary data.</text>
</comment>
<keyword evidence="7" id="KW-1185">Reference proteome</keyword>
<name>A0AAD9DHT5_9STRA</name>
<proteinExistence type="predicted"/>
<dbReference type="GO" id="GO:0008270">
    <property type="term" value="F:zinc ion binding"/>
    <property type="evidence" value="ECO:0007669"/>
    <property type="project" value="UniProtKB-KW"/>
</dbReference>
<reference evidence="6" key="1">
    <citation type="submission" date="2023-06" db="EMBL/GenBank/DDBJ databases">
        <title>Survivors Of The Sea: Transcriptome response of Skeletonema marinoi to long-term dormancy.</title>
        <authorList>
            <person name="Pinder M.I.M."/>
            <person name="Kourtchenko O."/>
            <person name="Robertson E.K."/>
            <person name="Larsson T."/>
            <person name="Maumus F."/>
            <person name="Osuna-Cruz C.M."/>
            <person name="Vancaester E."/>
            <person name="Stenow R."/>
            <person name="Vandepoele K."/>
            <person name="Ploug H."/>
            <person name="Bruchert V."/>
            <person name="Godhe A."/>
            <person name="Topel M."/>
        </authorList>
    </citation>
    <scope>NUCLEOTIDE SEQUENCE</scope>
    <source>
        <strain evidence="6">R05AC</strain>
    </source>
</reference>
<dbReference type="PANTHER" id="PTHR41878:SF1">
    <property type="entry name" value="TNPR PROTEIN"/>
    <property type="match status" value="1"/>
</dbReference>
<evidence type="ECO:0000256" key="3">
    <source>
        <dbReference type="ARBA" id="ARBA00022833"/>
    </source>
</evidence>
<protein>
    <submittedName>
        <fullName evidence="6">PRiA4_ORF3 domain-containing protein</fullName>
    </submittedName>
</protein>
<dbReference type="Gene3D" id="3.10.290.30">
    <property type="entry name" value="MM3350-like"/>
    <property type="match status" value="1"/>
</dbReference>
<evidence type="ECO:0000256" key="1">
    <source>
        <dbReference type="ARBA" id="ARBA00022723"/>
    </source>
</evidence>
<dbReference type="InterPro" id="IPR024047">
    <property type="entry name" value="MM3350-like_sf"/>
</dbReference>
<evidence type="ECO:0000259" key="5">
    <source>
        <dbReference type="PROSITE" id="PS50865"/>
    </source>
</evidence>
<dbReference type="InterPro" id="IPR002893">
    <property type="entry name" value="Znf_MYND"/>
</dbReference>
<organism evidence="6 7">
    <name type="scientific">Skeletonema marinoi</name>
    <dbReference type="NCBI Taxonomy" id="267567"/>
    <lineage>
        <taxon>Eukaryota</taxon>
        <taxon>Sar</taxon>
        <taxon>Stramenopiles</taxon>
        <taxon>Ochrophyta</taxon>
        <taxon>Bacillariophyta</taxon>
        <taxon>Coscinodiscophyceae</taxon>
        <taxon>Thalassiosirophycidae</taxon>
        <taxon>Thalassiosirales</taxon>
        <taxon>Skeletonemataceae</taxon>
        <taxon>Skeletonema</taxon>
        <taxon>Skeletonema marinoi-dohrnii complex</taxon>
    </lineage>
</organism>
<dbReference type="Proteomes" id="UP001224775">
    <property type="component" value="Unassembled WGS sequence"/>
</dbReference>
<dbReference type="PROSITE" id="PS01360">
    <property type="entry name" value="ZF_MYND_1"/>
    <property type="match status" value="1"/>
</dbReference>
<evidence type="ECO:0000256" key="4">
    <source>
        <dbReference type="PROSITE-ProRule" id="PRU00134"/>
    </source>
</evidence>